<sequence length="75" mass="9089">MLYLFQDTSLNQNNQSFLCYLDCIATPAPPRCIVLQNLRLLTRQPSRKKKKKKKKKKKRRHWVHRLRSEALPEKR</sequence>
<reference evidence="2 3" key="1">
    <citation type="submission" date="2015-08" db="EMBL/GenBank/DDBJ databases">
        <title>Genome sequencing of Penicillium nordicum.</title>
        <authorList>
            <person name="Nguyen H.D."/>
            <person name="Seifert K.A."/>
        </authorList>
    </citation>
    <scope>NUCLEOTIDE SEQUENCE [LARGE SCALE GENOMIC DNA]</scope>
    <source>
        <strain evidence="2 3">DAOMC 185683</strain>
    </source>
</reference>
<proteinExistence type="predicted"/>
<dbReference type="EMBL" id="LHQQ01000414">
    <property type="protein sequence ID" value="KOS36634.1"/>
    <property type="molecule type" value="Genomic_DNA"/>
</dbReference>
<keyword evidence="3" id="KW-1185">Reference proteome</keyword>
<accession>A0A0M8NX08</accession>
<dbReference type="Proteomes" id="UP000037696">
    <property type="component" value="Unassembled WGS sequence"/>
</dbReference>
<comment type="caution">
    <text evidence="2">The sequence shown here is derived from an EMBL/GenBank/DDBJ whole genome shotgun (WGS) entry which is preliminary data.</text>
</comment>
<evidence type="ECO:0000313" key="2">
    <source>
        <dbReference type="EMBL" id="KOS36634.1"/>
    </source>
</evidence>
<evidence type="ECO:0000256" key="1">
    <source>
        <dbReference type="SAM" id="MobiDB-lite"/>
    </source>
</evidence>
<feature type="region of interest" description="Disordered" evidence="1">
    <location>
        <begin position="43"/>
        <end position="75"/>
    </location>
</feature>
<organism evidence="2 3">
    <name type="scientific">Penicillium nordicum</name>
    <dbReference type="NCBI Taxonomy" id="229535"/>
    <lineage>
        <taxon>Eukaryota</taxon>
        <taxon>Fungi</taxon>
        <taxon>Dikarya</taxon>
        <taxon>Ascomycota</taxon>
        <taxon>Pezizomycotina</taxon>
        <taxon>Eurotiomycetes</taxon>
        <taxon>Eurotiomycetidae</taxon>
        <taxon>Eurotiales</taxon>
        <taxon>Aspergillaceae</taxon>
        <taxon>Penicillium</taxon>
    </lineage>
</organism>
<feature type="compositionally biased region" description="Basic residues" evidence="1">
    <location>
        <begin position="45"/>
        <end position="65"/>
    </location>
</feature>
<gene>
    <name evidence="2" type="ORF">ACN38_g12612</name>
</gene>
<feature type="compositionally biased region" description="Basic and acidic residues" evidence="1">
    <location>
        <begin position="66"/>
        <end position="75"/>
    </location>
</feature>
<name>A0A0M8NX08_9EURO</name>
<protein>
    <submittedName>
        <fullName evidence="2">Uncharacterized protein</fullName>
    </submittedName>
</protein>
<evidence type="ECO:0000313" key="3">
    <source>
        <dbReference type="Proteomes" id="UP000037696"/>
    </source>
</evidence>
<dbReference type="AlphaFoldDB" id="A0A0M8NX08"/>